<dbReference type="AlphaFoldDB" id="A0A9R1JYK5"/>
<dbReference type="Proteomes" id="UP000815260">
    <property type="component" value="Chromosome 3D"/>
</dbReference>
<evidence type="ECO:0000313" key="1">
    <source>
        <dbReference type="EMBL" id="KAF7034405.1"/>
    </source>
</evidence>
<evidence type="ECO:0008006" key="2">
    <source>
        <dbReference type="Google" id="ProtNLM"/>
    </source>
</evidence>
<dbReference type="Gene3D" id="3.40.50.2000">
    <property type="entry name" value="Glycogen Phosphorylase B"/>
    <property type="match status" value="1"/>
</dbReference>
<dbReference type="PANTHER" id="PTHR47043:SF1">
    <property type="entry name" value="UDP-N-ACETYLGLUCOSAMINE TRANSFERASE SUBUNIT ALG13"/>
    <property type="match status" value="1"/>
</dbReference>
<reference evidence="1" key="2">
    <citation type="submission" date="2020-03" db="EMBL/GenBank/DDBJ databases">
        <title>The second near-complete assembly of the hexaploid bread wheat (Triticum aestivum) genome.</title>
        <authorList>
            <person name="Zimin A.V."/>
            <person name="Puiu D."/>
            <person name="Shumante A."/>
            <person name="Alonge M."/>
            <person name="Salzberg S.L."/>
        </authorList>
    </citation>
    <scope>NUCLEOTIDE SEQUENCE</scope>
    <source>
        <tissue evidence="1">Leaf</tissue>
    </source>
</reference>
<sequence>MGDRQRRMVFVTVGTTCFDALVKVADSEEVKQALLQKGYTDLRIQMGRGTYTPSK</sequence>
<dbReference type="InterPro" id="IPR052474">
    <property type="entry name" value="UDP-GlcNAc_transferase"/>
</dbReference>
<gene>
    <name evidence="1" type="ORF">CFC21_045424</name>
</gene>
<dbReference type="OrthoDB" id="20273at2759"/>
<reference evidence="1" key="1">
    <citation type="journal article" date="2017" name="Gigascience">
        <title>The first near-complete assembly of the hexaploid bread wheat genome, Triticum aestivum.</title>
        <authorList>
            <person name="Zimin A.V."/>
            <person name="Puiu D."/>
            <person name="Hall R."/>
            <person name="Kingan S."/>
            <person name="Clavijo B.J."/>
            <person name="Salzberg S.L."/>
        </authorList>
    </citation>
    <scope>NUCLEOTIDE SEQUENCE</scope>
    <source>
        <tissue evidence="1">Leaf</tissue>
    </source>
</reference>
<comment type="caution">
    <text evidence="1">The sequence shown here is derived from an EMBL/GenBank/DDBJ whole genome shotgun (WGS) entry which is preliminary data.</text>
</comment>
<feature type="non-terminal residue" evidence="1">
    <location>
        <position position="55"/>
    </location>
</feature>
<dbReference type="PANTHER" id="PTHR47043">
    <property type="entry name" value="UDP-N-ACETYLGLUCOSAMINE TRANSFERASE SUBUNIT ALG13"/>
    <property type="match status" value="1"/>
</dbReference>
<protein>
    <recommendedName>
        <fullName evidence="2">N-acetylglucosaminyldiphosphodolichol N-acetylglucosaminyltransferase</fullName>
    </recommendedName>
</protein>
<proteinExistence type="predicted"/>
<dbReference type="EMBL" id="CM022219">
    <property type="protein sequence ID" value="KAF7034405.1"/>
    <property type="molecule type" value="Genomic_DNA"/>
</dbReference>
<organism evidence="1">
    <name type="scientific">Triticum aestivum</name>
    <name type="common">Wheat</name>
    <dbReference type="NCBI Taxonomy" id="4565"/>
    <lineage>
        <taxon>Eukaryota</taxon>
        <taxon>Viridiplantae</taxon>
        <taxon>Streptophyta</taxon>
        <taxon>Embryophyta</taxon>
        <taxon>Tracheophyta</taxon>
        <taxon>Spermatophyta</taxon>
        <taxon>Magnoliopsida</taxon>
        <taxon>Liliopsida</taxon>
        <taxon>Poales</taxon>
        <taxon>Poaceae</taxon>
        <taxon>BOP clade</taxon>
        <taxon>Pooideae</taxon>
        <taxon>Triticodae</taxon>
        <taxon>Triticeae</taxon>
        <taxon>Triticinae</taxon>
        <taxon>Triticum</taxon>
    </lineage>
</organism>
<accession>A0A9R1JYK5</accession>
<name>A0A9R1JYK5_WHEAT</name>